<dbReference type="AlphaFoldDB" id="A0A438AMW8"/>
<dbReference type="Proteomes" id="UP000285908">
    <property type="component" value="Unassembled WGS sequence"/>
</dbReference>
<feature type="transmembrane region" description="Helical" evidence="1">
    <location>
        <begin position="29"/>
        <end position="48"/>
    </location>
</feature>
<dbReference type="SUPFAM" id="SSF103481">
    <property type="entry name" value="Multidrug resistance efflux transporter EmrE"/>
    <property type="match status" value="2"/>
</dbReference>
<feature type="transmembrane region" description="Helical" evidence="1">
    <location>
        <begin position="137"/>
        <end position="155"/>
    </location>
</feature>
<gene>
    <name evidence="3" type="ORF">EKE94_02465</name>
</gene>
<name>A0A438AMW8_9RHOB</name>
<dbReference type="GO" id="GO:0016020">
    <property type="term" value="C:membrane"/>
    <property type="evidence" value="ECO:0007669"/>
    <property type="project" value="InterPro"/>
</dbReference>
<feature type="domain" description="EamA" evidence="2">
    <location>
        <begin position="1"/>
        <end position="127"/>
    </location>
</feature>
<dbReference type="EMBL" id="RQXX01000001">
    <property type="protein sequence ID" value="RVW00005.1"/>
    <property type="molecule type" value="Genomic_DNA"/>
</dbReference>
<protein>
    <submittedName>
        <fullName evidence="3">DMT family transporter</fullName>
    </submittedName>
</protein>
<evidence type="ECO:0000256" key="1">
    <source>
        <dbReference type="SAM" id="Phobius"/>
    </source>
</evidence>
<keyword evidence="1" id="KW-0472">Membrane</keyword>
<dbReference type="PANTHER" id="PTHR22911">
    <property type="entry name" value="ACYL-MALONYL CONDENSING ENZYME-RELATED"/>
    <property type="match status" value="1"/>
</dbReference>
<feature type="transmembrane region" description="Helical" evidence="1">
    <location>
        <begin position="112"/>
        <end position="131"/>
    </location>
</feature>
<comment type="caution">
    <text evidence="3">The sequence shown here is derived from an EMBL/GenBank/DDBJ whole genome shotgun (WGS) entry which is preliminary data.</text>
</comment>
<feature type="transmembrane region" description="Helical" evidence="1">
    <location>
        <begin position="249"/>
        <end position="266"/>
    </location>
</feature>
<organism evidence="3 4">
    <name type="scientific">Mesobaculum littorinae</name>
    <dbReference type="NCBI Taxonomy" id="2486419"/>
    <lineage>
        <taxon>Bacteria</taxon>
        <taxon>Pseudomonadati</taxon>
        <taxon>Pseudomonadota</taxon>
        <taxon>Alphaproteobacteria</taxon>
        <taxon>Rhodobacterales</taxon>
        <taxon>Roseobacteraceae</taxon>
        <taxon>Mesobaculum</taxon>
    </lineage>
</organism>
<feature type="transmembrane region" description="Helical" evidence="1">
    <location>
        <begin position="224"/>
        <end position="243"/>
    </location>
</feature>
<dbReference type="InterPro" id="IPR000620">
    <property type="entry name" value="EamA_dom"/>
</dbReference>
<dbReference type="PANTHER" id="PTHR22911:SF103">
    <property type="entry name" value="BLR2811 PROTEIN"/>
    <property type="match status" value="1"/>
</dbReference>
<dbReference type="OrthoDB" id="9812899at2"/>
<keyword evidence="4" id="KW-1185">Reference proteome</keyword>
<proteinExistence type="predicted"/>
<evidence type="ECO:0000313" key="4">
    <source>
        <dbReference type="Proteomes" id="UP000285908"/>
    </source>
</evidence>
<keyword evidence="1" id="KW-0812">Transmembrane</keyword>
<dbReference type="InterPro" id="IPR037185">
    <property type="entry name" value="EmrE-like"/>
</dbReference>
<keyword evidence="1" id="KW-1133">Transmembrane helix</keyword>
<evidence type="ECO:0000259" key="2">
    <source>
        <dbReference type="Pfam" id="PF00892"/>
    </source>
</evidence>
<reference evidence="3 4" key="1">
    <citation type="submission" date="2018-11" db="EMBL/GenBank/DDBJ databases">
        <title>Mesobaculum littorinae gen. nov., sp. nov., isolated from Littorina scabra that represents a novel genus of the order Rhodobacteraceae.</title>
        <authorList>
            <person name="Li F."/>
        </authorList>
    </citation>
    <scope>NUCLEOTIDE SEQUENCE [LARGE SCALE GENOMIC DNA]</scope>
    <source>
        <strain evidence="3 4">M0103</strain>
    </source>
</reference>
<dbReference type="Pfam" id="PF00892">
    <property type="entry name" value="EamA"/>
    <property type="match status" value="2"/>
</dbReference>
<feature type="transmembrane region" description="Helical" evidence="1">
    <location>
        <begin position="192"/>
        <end position="212"/>
    </location>
</feature>
<feature type="domain" description="EamA" evidence="2">
    <location>
        <begin position="139"/>
        <end position="261"/>
    </location>
</feature>
<accession>A0A438AMW8</accession>
<evidence type="ECO:0000313" key="3">
    <source>
        <dbReference type="EMBL" id="RVW00005.1"/>
    </source>
</evidence>
<feature type="transmembrane region" description="Helical" evidence="1">
    <location>
        <begin position="87"/>
        <end position="105"/>
    </location>
</feature>
<sequence>MICAMISMSTMDATAKLLSSQVDTVMVLWARYLGQTLFVLVLVGPRLRQVVRTRYPKLQFLRSVFVVSATTFFFFGIRSLGLAESTAIVDLNPVLVTLGAALFLGEGIGLRRLLGVLAALVGALIVIRPGSEVFQPASILPLCAAFSFAGYALVTRFVGLDEDVWTSLFYSALFGTLILTVAVPFFWTPPGFAAACGMVLIGGIGLTGQMFLIRAYSAAEAGLIAPFSYVQVLAAAFWGVVLFGDFPDAATWVGMVVIVGSGIYIWHRETRAARDLVAQKARADAEATQF</sequence>
<feature type="transmembrane region" description="Helical" evidence="1">
    <location>
        <begin position="60"/>
        <end position="81"/>
    </location>
</feature>
<feature type="transmembrane region" description="Helical" evidence="1">
    <location>
        <begin position="167"/>
        <end position="186"/>
    </location>
</feature>